<organism evidence="2 3">
    <name type="scientific">Oricola cellulosilytica</name>
    <dbReference type="NCBI Taxonomy" id="1429082"/>
    <lineage>
        <taxon>Bacteria</taxon>
        <taxon>Pseudomonadati</taxon>
        <taxon>Pseudomonadota</taxon>
        <taxon>Alphaproteobacteria</taxon>
        <taxon>Hyphomicrobiales</taxon>
        <taxon>Ahrensiaceae</taxon>
        <taxon>Oricola</taxon>
    </lineage>
</organism>
<gene>
    <name evidence="2" type="ORF">E0D97_10160</name>
</gene>
<dbReference type="OrthoDB" id="7933775at2"/>
<feature type="signal peptide" evidence="1">
    <location>
        <begin position="1"/>
        <end position="23"/>
    </location>
</feature>
<reference evidence="2 3" key="1">
    <citation type="journal article" date="2015" name="Antonie Van Leeuwenhoek">
        <title>Oricola cellulosilytica gen. nov., sp. nov., a cellulose-degrading bacterium of the family Phyllobacteriaceae isolated from surface seashore water, and emended descriptions of Mesorhizobium loti and Phyllobacterium myrsinacearum.</title>
        <authorList>
            <person name="Hameed A."/>
            <person name="Shahina M."/>
            <person name="Lai W.A."/>
            <person name="Lin S.Y."/>
            <person name="Young L.S."/>
            <person name="Liu Y.C."/>
            <person name="Hsu Y.H."/>
            <person name="Young C.C."/>
        </authorList>
    </citation>
    <scope>NUCLEOTIDE SEQUENCE [LARGE SCALE GENOMIC DNA]</scope>
    <source>
        <strain evidence="2 3">KCTC 52183</strain>
    </source>
</reference>
<name>A0A4R0PB00_9HYPH</name>
<dbReference type="AlphaFoldDB" id="A0A4R0PB00"/>
<proteinExistence type="predicted"/>
<comment type="caution">
    <text evidence="2">The sequence shown here is derived from an EMBL/GenBank/DDBJ whole genome shotgun (WGS) entry which is preliminary data.</text>
</comment>
<accession>A0A4R0PB00</accession>
<keyword evidence="3" id="KW-1185">Reference proteome</keyword>
<dbReference type="EMBL" id="SJST01000003">
    <property type="protein sequence ID" value="TCD14420.1"/>
    <property type="molecule type" value="Genomic_DNA"/>
</dbReference>
<evidence type="ECO:0000313" key="2">
    <source>
        <dbReference type="EMBL" id="TCD14420.1"/>
    </source>
</evidence>
<evidence type="ECO:0000313" key="3">
    <source>
        <dbReference type="Proteomes" id="UP000291301"/>
    </source>
</evidence>
<feature type="chain" id="PRO_5020784384" evidence="1">
    <location>
        <begin position="24"/>
        <end position="96"/>
    </location>
</feature>
<keyword evidence="1" id="KW-0732">Signal</keyword>
<sequence>MSKRAGAIAIAAIAALASGAAFAQSQDPAWLDELSDQLAVEQDCAVDYYINVREGTLGGRNTFEARAQCRDGRQFDGARTEPASMFTIEQCGVQVC</sequence>
<dbReference type="RefSeq" id="WP_131568424.1">
    <property type="nucleotide sequence ID" value="NZ_JAINFK010000002.1"/>
</dbReference>
<dbReference type="Proteomes" id="UP000291301">
    <property type="component" value="Unassembled WGS sequence"/>
</dbReference>
<evidence type="ECO:0000256" key="1">
    <source>
        <dbReference type="SAM" id="SignalP"/>
    </source>
</evidence>
<protein>
    <submittedName>
        <fullName evidence="2">Uncharacterized protein</fullName>
    </submittedName>
</protein>